<dbReference type="SUPFAM" id="SSF54909">
    <property type="entry name" value="Dimeric alpha+beta barrel"/>
    <property type="match status" value="1"/>
</dbReference>
<dbReference type="PANTHER" id="PTHR35174">
    <property type="entry name" value="BLL7171 PROTEIN-RELATED"/>
    <property type="match status" value="1"/>
</dbReference>
<dbReference type="EMBL" id="BMDG01000012">
    <property type="protein sequence ID" value="GGI10825.1"/>
    <property type="molecule type" value="Genomic_DNA"/>
</dbReference>
<evidence type="ECO:0000256" key="1">
    <source>
        <dbReference type="ARBA" id="ARBA00007689"/>
    </source>
</evidence>
<dbReference type="InterPro" id="IPR005545">
    <property type="entry name" value="YCII"/>
</dbReference>
<comment type="similarity">
    <text evidence="1">Belongs to the YciI family.</text>
</comment>
<comment type="caution">
    <text evidence="3">The sequence shown here is derived from an EMBL/GenBank/DDBJ whole genome shotgun (WGS) entry which is preliminary data.</text>
</comment>
<dbReference type="Gene3D" id="3.30.70.1060">
    <property type="entry name" value="Dimeric alpha+beta barrel"/>
    <property type="match status" value="1"/>
</dbReference>
<organism evidence="3 4">
    <name type="scientific">Isoptericola cucumis</name>
    <dbReference type="NCBI Taxonomy" id="1776856"/>
    <lineage>
        <taxon>Bacteria</taxon>
        <taxon>Bacillati</taxon>
        <taxon>Actinomycetota</taxon>
        <taxon>Actinomycetes</taxon>
        <taxon>Micrococcales</taxon>
        <taxon>Promicromonosporaceae</taxon>
        <taxon>Isoptericola</taxon>
    </lineage>
</organism>
<name>A0ABQ2BAY6_9MICO</name>
<protein>
    <recommendedName>
        <fullName evidence="2">YCII-related domain-containing protein</fullName>
    </recommendedName>
</protein>
<evidence type="ECO:0000259" key="2">
    <source>
        <dbReference type="Pfam" id="PF03795"/>
    </source>
</evidence>
<accession>A0ABQ2BAY6</accession>
<sequence length="80" mass="8557">MIRTPRVRADARSCVLGGTDAEEAEPVVTDGPFVEASEYVGGFWVIEADDEAAAVGWATRGALALRSRIEVRALQEPPEA</sequence>
<dbReference type="Proteomes" id="UP000632535">
    <property type="component" value="Unassembled WGS sequence"/>
</dbReference>
<gene>
    <name evidence="3" type="ORF">GCM10007368_33160</name>
</gene>
<dbReference type="InterPro" id="IPR011008">
    <property type="entry name" value="Dimeric_a/b-barrel"/>
</dbReference>
<dbReference type="Pfam" id="PF03795">
    <property type="entry name" value="YCII"/>
    <property type="match status" value="1"/>
</dbReference>
<keyword evidence="4" id="KW-1185">Reference proteome</keyword>
<proteinExistence type="inferred from homology"/>
<feature type="domain" description="YCII-related" evidence="2">
    <location>
        <begin position="27"/>
        <end position="72"/>
    </location>
</feature>
<evidence type="ECO:0000313" key="4">
    <source>
        <dbReference type="Proteomes" id="UP000632535"/>
    </source>
</evidence>
<evidence type="ECO:0000313" key="3">
    <source>
        <dbReference type="EMBL" id="GGI10825.1"/>
    </source>
</evidence>
<reference evidence="4" key="1">
    <citation type="journal article" date="2019" name="Int. J. Syst. Evol. Microbiol.">
        <title>The Global Catalogue of Microorganisms (GCM) 10K type strain sequencing project: providing services to taxonomists for standard genome sequencing and annotation.</title>
        <authorList>
            <consortium name="The Broad Institute Genomics Platform"/>
            <consortium name="The Broad Institute Genome Sequencing Center for Infectious Disease"/>
            <person name="Wu L."/>
            <person name="Ma J."/>
        </authorList>
    </citation>
    <scope>NUCLEOTIDE SEQUENCE [LARGE SCALE GENOMIC DNA]</scope>
    <source>
        <strain evidence="4">CCM 8653</strain>
    </source>
</reference>